<name>A0A554LKZ0_9BACT</name>
<evidence type="ECO:0000313" key="1">
    <source>
        <dbReference type="EMBL" id="TSC93533.1"/>
    </source>
</evidence>
<reference evidence="1 2" key="1">
    <citation type="submission" date="2017-07" db="EMBL/GenBank/DDBJ databases">
        <title>Mechanisms for carbon and nitrogen cycling indicate functional differentiation within the Candidate Phyla Radiation.</title>
        <authorList>
            <person name="Danczak R.E."/>
            <person name="Johnston M.D."/>
            <person name="Kenah C."/>
            <person name="Slattery M."/>
            <person name="Wrighton K.C."/>
            <person name="Wilkins M.J."/>
        </authorList>
    </citation>
    <scope>NUCLEOTIDE SEQUENCE [LARGE SCALE GENOMIC DNA]</scope>
    <source>
        <strain evidence="1">Athens1014_28</strain>
    </source>
</reference>
<organism evidence="1 2">
    <name type="scientific">Candidatus Berkelbacteria bacterium Athens1014_28</name>
    <dbReference type="NCBI Taxonomy" id="2017145"/>
    <lineage>
        <taxon>Bacteria</taxon>
        <taxon>Candidatus Berkelbacteria</taxon>
    </lineage>
</organism>
<accession>A0A554LKZ0</accession>
<comment type="caution">
    <text evidence="1">The sequence shown here is derived from an EMBL/GenBank/DDBJ whole genome shotgun (WGS) entry which is preliminary data.</text>
</comment>
<dbReference type="Proteomes" id="UP000316495">
    <property type="component" value="Unassembled WGS sequence"/>
</dbReference>
<dbReference type="AlphaFoldDB" id="A0A554LKZ0"/>
<protein>
    <submittedName>
        <fullName evidence="1">Uncharacterized protein</fullName>
    </submittedName>
</protein>
<gene>
    <name evidence="1" type="ORF">Athens101428_666</name>
</gene>
<proteinExistence type="predicted"/>
<sequence>LKILKISSPANDNSTTEISQQKILKEDVEIQFKIKF</sequence>
<dbReference type="EMBL" id="VMGN01000043">
    <property type="protein sequence ID" value="TSC93533.1"/>
    <property type="molecule type" value="Genomic_DNA"/>
</dbReference>
<feature type="non-terminal residue" evidence="1">
    <location>
        <position position="1"/>
    </location>
</feature>
<evidence type="ECO:0000313" key="2">
    <source>
        <dbReference type="Proteomes" id="UP000316495"/>
    </source>
</evidence>